<dbReference type="AlphaFoldDB" id="X1M605"/>
<proteinExistence type="predicted"/>
<protein>
    <submittedName>
        <fullName evidence="1">Uncharacterized protein</fullName>
    </submittedName>
</protein>
<feature type="non-terminal residue" evidence="1">
    <location>
        <position position="1"/>
    </location>
</feature>
<name>X1M605_9ZZZZ</name>
<sequence length="33" mass="3628">GRCLAKRDRDIEVDLVSGVPDSGCAHGWSVWKD</sequence>
<gene>
    <name evidence="1" type="ORF">S03H2_70052</name>
</gene>
<organism evidence="1">
    <name type="scientific">marine sediment metagenome</name>
    <dbReference type="NCBI Taxonomy" id="412755"/>
    <lineage>
        <taxon>unclassified sequences</taxon>
        <taxon>metagenomes</taxon>
        <taxon>ecological metagenomes</taxon>
    </lineage>
</organism>
<accession>X1M605</accession>
<reference evidence="1" key="1">
    <citation type="journal article" date="2014" name="Front. Microbiol.">
        <title>High frequency of phylogenetically diverse reductive dehalogenase-homologous genes in deep subseafloor sedimentary metagenomes.</title>
        <authorList>
            <person name="Kawai M."/>
            <person name="Futagami T."/>
            <person name="Toyoda A."/>
            <person name="Takaki Y."/>
            <person name="Nishi S."/>
            <person name="Hori S."/>
            <person name="Arai W."/>
            <person name="Tsubouchi T."/>
            <person name="Morono Y."/>
            <person name="Uchiyama I."/>
            <person name="Ito T."/>
            <person name="Fujiyama A."/>
            <person name="Inagaki F."/>
            <person name="Takami H."/>
        </authorList>
    </citation>
    <scope>NUCLEOTIDE SEQUENCE</scope>
    <source>
        <strain evidence="1">Expedition CK06-06</strain>
    </source>
</reference>
<evidence type="ECO:0000313" key="1">
    <source>
        <dbReference type="EMBL" id="GAI01809.1"/>
    </source>
</evidence>
<dbReference type="EMBL" id="BARU01046440">
    <property type="protein sequence ID" value="GAI01809.1"/>
    <property type="molecule type" value="Genomic_DNA"/>
</dbReference>
<comment type="caution">
    <text evidence="1">The sequence shown here is derived from an EMBL/GenBank/DDBJ whole genome shotgun (WGS) entry which is preliminary data.</text>
</comment>